<evidence type="ECO:0008006" key="2">
    <source>
        <dbReference type="Google" id="ProtNLM"/>
    </source>
</evidence>
<name>A0AAT9HTN0_9ACTN</name>
<accession>A0AAT9HTN0</accession>
<protein>
    <recommendedName>
        <fullName evidence="2">SAM-dependent methyltransferase</fullName>
    </recommendedName>
</protein>
<evidence type="ECO:0000313" key="1">
    <source>
        <dbReference type="EMBL" id="BFO20845.1"/>
    </source>
</evidence>
<dbReference type="EMBL" id="AP035768">
    <property type="protein sequence ID" value="BFO20845.1"/>
    <property type="molecule type" value="Genomic_DNA"/>
</dbReference>
<reference evidence="1" key="1">
    <citation type="submission" date="2024-06" db="EMBL/GenBank/DDBJ databases">
        <authorList>
            <consortium name="consrtm"/>
            <person name="Uemura M."/>
            <person name="Terahara T."/>
        </authorList>
    </citation>
    <scope>NUCLEOTIDE SEQUENCE</scope>
    <source>
        <strain evidence="1">KM77-8</strain>
    </source>
</reference>
<dbReference type="AlphaFoldDB" id="A0AAT9HTN0"/>
<organism evidence="1">
    <name type="scientific">Streptomyces haneummycinicus</name>
    <dbReference type="NCBI Taxonomy" id="3074435"/>
    <lineage>
        <taxon>Bacteria</taxon>
        <taxon>Bacillati</taxon>
        <taxon>Actinomycetota</taxon>
        <taxon>Actinomycetes</taxon>
        <taxon>Kitasatosporales</taxon>
        <taxon>Streptomycetaceae</taxon>
        <taxon>Streptomyces</taxon>
    </lineage>
</organism>
<sequence length="66" mass="7178">MTDDGTAPGPPGGLGGLRDVVRQELVARQLEEQIVGRFPVGRRLRVLDVGMGRGPRRCGWRGPVTR</sequence>
<proteinExistence type="predicted"/>
<reference evidence="1" key="2">
    <citation type="submission" date="2024-07" db="EMBL/GenBank/DDBJ databases">
        <title>Streptomyces haneummycinica sp. nov., a new antibiotic-producing actinobacterium isolated from marine sediment.</title>
        <authorList>
            <person name="Uemura M."/>
            <person name="Hamada M."/>
            <person name="Hirano S."/>
            <person name="Kobayashi K."/>
            <person name="Ohshiro T."/>
            <person name="Kobayashi T."/>
            <person name="Terahara T."/>
        </authorList>
    </citation>
    <scope>NUCLEOTIDE SEQUENCE</scope>
    <source>
        <strain evidence="1">KM77-8</strain>
    </source>
</reference>
<gene>
    <name evidence="1" type="ORF">SHKM778_72330</name>
</gene>